<evidence type="ECO:0000313" key="2">
    <source>
        <dbReference type="Proteomes" id="UP000430634"/>
    </source>
</evidence>
<dbReference type="Proteomes" id="UP000430634">
    <property type="component" value="Unassembled WGS sequence"/>
</dbReference>
<accession>A0A6I3ST44</accession>
<gene>
    <name evidence="1" type="ORF">GM672_06160</name>
</gene>
<proteinExistence type="predicted"/>
<evidence type="ECO:0000313" key="1">
    <source>
        <dbReference type="EMBL" id="MTV52318.1"/>
    </source>
</evidence>
<dbReference type="AlphaFoldDB" id="A0A6I3ST44"/>
<protein>
    <submittedName>
        <fullName evidence="1">Uncharacterized protein</fullName>
    </submittedName>
</protein>
<sequence length="98" mass="10914">MLGLSIAAVPARADERVFPPEAKRGRMTPGYFPDITLDGKARRLSPAARIFNQDNLVEVPAALRGSDIVVNYTQNADGDIDRVWLLTPDEARQKPRQR</sequence>
<comment type="caution">
    <text evidence="1">The sequence shown here is derived from an EMBL/GenBank/DDBJ whole genome shotgun (WGS) entry which is preliminary data.</text>
</comment>
<dbReference type="EMBL" id="WNKZ01000011">
    <property type="protein sequence ID" value="MTV52318.1"/>
    <property type="molecule type" value="Genomic_DNA"/>
</dbReference>
<organism evidence="1 2">
    <name type="scientific">Pseudoduganella buxea</name>
    <dbReference type="NCBI Taxonomy" id="1949069"/>
    <lineage>
        <taxon>Bacteria</taxon>
        <taxon>Pseudomonadati</taxon>
        <taxon>Pseudomonadota</taxon>
        <taxon>Betaproteobacteria</taxon>
        <taxon>Burkholderiales</taxon>
        <taxon>Oxalobacteraceae</taxon>
        <taxon>Telluria group</taxon>
        <taxon>Pseudoduganella</taxon>
    </lineage>
</organism>
<reference evidence="1 2" key="1">
    <citation type="submission" date="2019-11" db="EMBL/GenBank/DDBJ databases">
        <title>Type strains purchased from KCTC, JCM and DSMZ.</title>
        <authorList>
            <person name="Lu H."/>
        </authorList>
    </citation>
    <scope>NUCLEOTIDE SEQUENCE [LARGE SCALE GENOMIC DNA]</scope>
    <source>
        <strain evidence="1 2">KCTC 52429</strain>
    </source>
</reference>
<name>A0A6I3ST44_9BURK</name>
<dbReference type="OrthoDB" id="7019622at2"/>